<reference evidence="2 3" key="1">
    <citation type="journal article" date="2021" name="Int. J. Syst. Evol. Microbiol.">
        <title>Steroidobacter gossypii sp. nov., isolated from soil of cotton cropping field.</title>
        <authorList>
            <person name="Huang R."/>
            <person name="Yang S."/>
            <person name="Zhen C."/>
            <person name="Liu W."/>
        </authorList>
    </citation>
    <scope>NUCLEOTIDE SEQUENCE [LARGE SCALE GENOMIC DNA]</scope>
    <source>
        <strain evidence="2 3">S1-65</strain>
    </source>
</reference>
<evidence type="ECO:0000313" key="3">
    <source>
        <dbReference type="Proteomes" id="UP000661077"/>
    </source>
</evidence>
<dbReference type="InterPro" id="IPR012334">
    <property type="entry name" value="Pectin_lyas_fold"/>
</dbReference>
<dbReference type="SUPFAM" id="SSF51126">
    <property type="entry name" value="Pectin lyase-like"/>
    <property type="match status" value="1"/>
</dbReference>
<dbReference type="RefSeq" id="WP_203166295.1">
    <property type="nucleotide sequence ID" value="NZ_JAEVLS010000001.1"/>
</dbReference>
<accession>A0ABS1WTP2</accession>
<feature type="chain" id="PRO_5046345712" evidence="1">
    <location>
        <begin position="27"/>
        <end position="526"/>
    </location>
</feature>
<dbReference type="InterPro" id="IPR011050">
    <property type="entry name" value="Pectin_lyase_fold/virulence"/>
</dbReference>
<evidence type="ECO:0000256" key="1">
    <source>
        <dbReference type="SAM" id="SignalP"/>
    </source>
</evidence>
<feature type="signal peptide" evidence="1">
    <location>
        <begin position="1"/>
        <end position="26"/>
    </location>
</feature>
<proteinExistence type="predicted"/>
<dbReference type="EMBL" id="JAEVLS010000001">
    <property type="protein sequence ID" value="MBM0104343.1"/>
    <property type="molecule type" value="Genomic_DNA"/>
</dbReference>
<comment type="caution">
    <text evidence="2">The sequence shown here is derived from an EMBL/GenBank/DDBJ whole genome shotgun (WGS) entry which is preliminary data.</text>
</comment>
<dbReference type="Proteomes" id="UP000661077">
    <property type="component" value="Unassembled WGS sequence"/>
</dbReference>
<keyword evidence="3" id="KW-1185">Reference proteome</keyword>
<name>A0ABS1WTP2_9GAMM</name>
<gene>
    <name evidence="2" type="ORF">JM946_06280</name>
</gene>
<keyword evidence="1" id="KW-0732">Signal</keyword>
<dbReference type="Gene3D" id="2.160.20.10">
    <property type="entry name" value="Single-stranded right-handed beta-helix, Pectin lyase-like"/>
    <property type="match status" value="1"/>
</dbReference>
<protein>
    <submittedName>
        <fullName evidence="2">Uncharacterized protein</fullName>
    </submittedName>
</protein>
<organism evidence="2 3">
    <name type="scientific">Steroidobacter gossypii</name>
    <dbReference type="NCBI Taxonomy" id="2805490"/>
    <lineage>
        <taxon>Bacteria</taxon>
        <taxon>Pseudomonadati</taxon>
        <taxon>Pseudomonadota</taxon>
        <taxon>Gammaproteobacteria</taxon>
        <taxon>Steroidobacterales</taxon>
        <taxon>Steroidobacteraceae</taxon>
        <taxon>Steroidobacter</taxon>
    </lineage>
</organism>
<evidence type="ECO:0000313" key="2">
    <source>
        <dbReference type="EMBL" id="MBM0104343.1"/>
    </source>
</evidence>
<sequence>MQRRDLSKILIASAAGSALLSAEAKAQTCTPACYPRTQSEIDAMVVPTDLSYPPGDVRRYGAVAYQGPPAAITNQTVAFNRAIAAHPAEVSVPAGEFYVNLTITTYGVQIRGMGREQTTLRNFANAAIITIDNSVSDIRGFVLEGVYLRNRDKNSYTSADGIHVRGVSAERLCDFLSFKDVYIFQMRHGIHLEGRTIWNTFDRVVAVESIENGLYLNGTNNCSVQKFVNCRFAANGQNGVLVNHAFSDLATAWSFDTCNFELNLKNAIRITGTHGIQSWSFTNCYLEENASALASGSLAPRKSHVFIDCEYAMGVQFQACTMYGNAGLVGPDWAIYVDAGVQFVGGSVQDCRFGVTAQGAIHWPKNCLIGANHYETGTLSFRRTQGSVDLRELGLVHSWTPTIAFGGYAGALAYTNQSGCYSIHGGVLNATCYVSMSGKTSAVGQARIVGLPLAARSSIPNLIVTAALSGDGFAVGPGVQIVGRVHPGQSAIDLLKFENGTLSPLTDAEFGPFAALSVTVQYHLGD</sequence>